<gene>
    <name evidence="12" type="ORF">A0U92_07400</name>
</gene>
<keyword evidence="6" id="KW-0732">Signal</keyword>
<evidence type="ECO:0000256" key="9">
    <source>
        <dbReference type="ARBA" id="ARBA00023139"/>
    </source>
</evidence>
<sequence>MNLFIHLPFFKRHFMQISSGKGLVSGAAALHAGKNIIVTSSFWPFRVKPLTTTASLLMLTGCSLRGAPSFPLVGAYFPAWMMCAIIGILAAVCFRVAFLALGIDAILRFRLFTYVSLGVLIALLVWALAFGP</sequence>
<comment type="similarity">
    <text evidence="2">Belongs to the YtcA family.</text>
</comment>
<feature type="transmembrane region" description="Helical" evidence="11">
    <location>
        <begin position="111"/>
        <end position="129"/>
    </location>
</feature>
<evidence type="ECO:0000256" key="11">
    <source>
        <dbReference type="SAM" id="Phobius"/>
    </source>
</evidence>
<dbReference type="AlphaFoldDB" id="A0A1U9KKL0"/>
<keyword evidence="13" id="KW-1185">Reference proteome</keyword>
<evidence type="ECO:0000256" key="3">
    <source>
        <dbReference type="ARBA" id="ARBA00021237"/>
    </source>
</evidence>
<dbReference type="STRING" id="435.A0U92_07400"/>
<proteinExistence type="inferred from homology"/>
<evidence type="ECO:0000256" key="4">
    <source>
        <dbReference type="ARBA" id="ARBA00022475"/>
    </source>
</evidence>
<reference evidence="12 13" key="1">
    <citation type="submission" date="2016-03" db="EMBL/GenBank/DDBJ databases">
        <title>Acetic acid bacteria sequencing.</title>
        <authorList>
            <person name="Brandt J."/>
            <person name="Jakob F."/>
            <person name="Vogel R.F."/>
        </authorList>
    </citation>
    <scope>NUCLEOTIDE SEQUENCE [LARGE SCALE GENOMIC DNA]</scope>
    <source>
        <strain evidence="12 13">TMW2.1153</strain>
    </source>
</reference>
<evidence type="ECO:0000256" key="7">
    <source>
        <dbReference type="ARBA" id="ARBA00022989"/>
    </source>
</evidence>
<dbReference type="Proteomes" id="UP000188937">
    <property type="component" value="Chromosome"/>
</dbReference>
<dbReference type="GO" id="GO:0016020">
    <property type="term" value="C:membrane"/>
    <property type="evidence" value="ECO:0007669"/>
    <property type="project" value="UniProtKB-SubCell"/>
</dbReference>
<keyword evidence="7 11" id="KW-1133">Transmembrane helix</keyword>
<dbReference type="Pfam" id="PF17090">
    <property type="entry name" value="Ytca"/>
    <property type="match status" value="1"/>
</dbReference>
<protein>
    <recommendedName>
        <fullName evidence="3">Uncharacterized protein YtcA</fullName>
    </recommendedName>
</protein>
<evidence type="ECO:0000256" key="1">
    <source>
        <dbReference type="ARBA" id="ARBA00004141"/>
    </source>
</evidence>
<evidence type="ECO:0000313" key="12">
    <source>
        <dbReference type="EMBL" id="AQS86332.1"/>
    </source>
</evidence>
<keyword evidence="5 11" id="KW-0812">Transmembrane</keyword>
<dbReference type="EMBL" id="CP014692">
    <property type="protein sequence ID" value="AQS86332.1"/>
    <property type="molecule type" value="Genomic_DNA"/>
</dbReference>
<keyword evidence="9" id="KW-0564">Palmitate</keyword>
<feature type="transmembrane region" description="Helical" evidence="11">
    <location>
        <begin position="79"/>
        <end position="99"/>
    </location>
</feature>
<name>A0A1U9KKL0_ACEAC</name>
<dbReference type="KEGG" id="aace:A0U92_07400"/>
<keyword evidence="4" id="KW-1003">Cell membrane</keyword>
<keyword evidence="10" id="KW-0449">Lipoprotein</keyword>
<evidence type="ECO:0000256" key="2">
    <source>
        <dbReference type="ARBA" id="ARBA00008208"/>
    </source>
</evidence>
<evidence type="ECO:0000256" key="6">
    <source>
        <dbReference type="ARBA" id="ARBA00022729"/>
    </source>
</evidence>
<evidence type="ECO:0000313" key="13">
    <source>
        <dbReference type="Proteomes" id="UP000188937"/>
    </source>
</evidence>
<comment type="subcellular location">
    <subcellularLocation>
        <location evidence="1">Membrane</location>
        <topology evidence="1">Multi-pass membrane protein</topology>
    </subcellularLocation>
</comment>
<evidence type="ECO:0000256" key="8">
    <source>
        <dbReference type="ARBA" id="ARBA00023136"/>
    </source>
</evidence>
<evidence type="ECO:0000256" key="5">
    <source>
        <dbReference type="ARBA" id="ARBA00022692"/>
    </source>
</evidence>
<keyword evidence="8 11" id="KW-0472">Membrane</keyword>
<evidence type="ECO:0000256" key="10">
    <source>
        <dbReference type="ARBA" id="ARBA00023288"/>
    </source>
</evidence>
<organism evidence="12 13">
    <name type="scientific">Acetobacter aceti</name>
    <dbReference type="NCBI Taxonomy" id="435"/>
    <lineage>
        <taxon>Bacteria</taxon>
        <taxon>Pseudomonadati</taxon>
        <taxon>Pseudomonadota</taxon>
        <taxon>Alphaproteobacteria</taxon>
        <taxon>Acetobacterales</taxon>
        <taxon>Acetobacteraceae</taxon>
        <taxon>Acetobacter</taxon>
        <taxon>Acetobacter subgen. Acetobacter</taxon>
    </lineage>
</organism>
<dbReference type="InterPro" id="IPR031381">
    <property type="entry name" value="YtcA"/>
</dbReference>
<accession>A0A1U9KKL0</accession>